<feature type="region of interest" description="Disordered" evidence="1">
    <location>
        <begin position="65"/>
        <end position="112"/>
    </location>
</feature>
<feature type="compositionally biased region" description="Basic and acidic residues" evidence="1">
    <location>
        <begin position="76"/>
        <end position="90"/>
    </location>
</feature>
<feature type="compositionally biased region" description="Polar residues" evidence="1">
    <location>
        <begin position="95"/>
        <end position="112"/>
    </location>
</feature>
<name>A0A8X7CH85_9ARAC</name>
<keyword evidence="3" id="KW-1185">Reference proteome</keyword>
<organism evidence="2 3">
    <name type="scientific">Trichonephila inaurata madagascariensis</name>
    <dbReference type="NCBI Taxonomy" id="2747483"/>
    <lineage>
        <taxon>Eukaryota</taxon>
        <taxon>Metazoa</taxon>
        <taxon>Ecdysozoa</taxon>
        <taxon>Arthropoda</taxon>
        <taxon>Chelicerata</taxon>
        <taxon>Arachnida</taxon>
        <taxon>Araneae</taxon>
        <taxon>Araneomorphae</taxon>
        <taxon>Entelegynae</taxon>
        <taxon>Araneoidea</taxon>
        <taxon>Nephilidae</taxon>
        <taxon>Trichonephila</taxon>
        <taxon>Trichonephila inaurata</taxon>
    </lineage>
</organism>
<gene>
    <name evidence="2" type="ORF">TNIN_348731</name>
</gene>
<reference evidence="2" key="1">
    <citation type="submission" date="2020-08" db="EMBL/GenBank/DDBJ databases">
        <title>Multicomponent nature underlies the extraordinary mechanical properties of spider dragline silk.</title>
        <authorList>
            <person name="Kono N."/>
            <person name="Nakamura H."/>
            <person name="Mori M."/>
            <person name="Yoshida Y."/>
            <person name="Ohtoshi R."/>
            <person name="Malay A.D."/>
            <person name="Moran D.A.P."/>
            <person name="Tomita M."/>
            <person name="Numata K."/>
            <person name="Arakawa K."/>
        </authorList>
    </citation>
    <scope>NUCLEOTIDE SEQUENCE</scope>
</reference>
<dbReference type="EMBL" id="BMAV01015683">
    <property type="protein sequence ID" value="GFY65765.1"/>
    <property type="molecule type" value="Genomic_DNA"/>
</dbReference>
<evidence type="ECO:0000256" key="1">
    <source>
        <dbReference type="SAM" id="MobiDB-lite"/>
    </source>
</evidence>
<sequence length="112" mass="12671">MLEQPTRNKHTRGCVRVGYSAGENGSGRFVCVSEGRGWEMTRVGSTALPANSYRFRQAPVYRVTHLPPDSTHTQLRGREKKREQAALRDEENIDSPFSQRQHSSTIINLVES</sequence>
<protein>
    <submittedName>
        <fullName evidence="2">Uncharacterized protein</fullName>
    </submittedName>
</protein>
<evidence type="ECO:0000313" key="2">
    <source>
        <dbReference type="EMBL" id="GFY65765.1"/>
    </source>
</evidence>
<dbReference type="Proteomes" id="UP000886998">
    <property type="component" value="Unassembled WGS sequence"/>
</dbReference>
<comment type="caution">
    <text evidence="2">The sequence shown here is derived from an EMBL/GenBank/DDBJ whole genome shotgun (WGS) entry which is preliminary data.</text>
</comment>
<proteinExistence type="predicted"/>
<evidence type="ECO:0000313" key="3">
    <source>
        <dbReference type="Proteomes" id="UP000886998"/>
    </source>
</evidence>
<accession>A0A8X7CH85</accession>
<dbReference type="AlphaFoldDB" id="A0A8X7CH85"/>